<protein>
    <submittedName>
        <fullName evidence="2">Uncharacterized protein</fullName>
    </submittedName>
</protein>
<gene>
    <name evidence="2" type="ORF">EAS64_21135</name>
</gene>
<sequence length="114" mass="13093">MGREFLLPEQADSWGEFNARLEFELAGQDHAHRLTPLWWSLGGLLFGVALITSAYAFTDHHWWLWLCMLAALAACLTMAVRAVDRADRERSRRAELARLQEAWQDHLDRGSSAR</sequence>
<reference evidence="2 3" key="1">
    <citation type="submission" date="2018-11" db="EMBL/GenBank/DDBJ databases">
        <title>Trebonia kvetii gen.nov., sp.nov., a novel acidophilic actinobacterium, and proposal of the new actinobacterial family Treboniaceae fam. nov.</title>
        <authorList>
            <person name="Rapoport D."/>
            <person name="Sagova-Mareckova M."/>
            <person name="Sedlacek I."/>
            <person name="Provaznik J."/>
            <person name="Kralova S."/>
            <person name="Pavlinic D."/>
            <person name="Benes V."/>
            <person name="Kopecky J."/>
        </authorList>
    </citation>
    <scope>NUCLEOTIDE SEQUENCE [LARGE SCALE GENOMIC DNA]</scope>
    <source>
        <strain evidence="2 3">15Tr583</strain>
    </source>
</reference>
<organism evidence="2 3">
    <name type="scientific">Trebonia kvetii</name>
    <dbReference type="NCBI Taxonomy" id="2480626"/>
    <lineage>
        <taxon>Bacteria</taxon>
        <taxon>Bacillati</taxon>
        <taxon>Actinomycetota</taxon>
        <taxon>Actinomycetes</taxon>
        <taxon>Streptosporangiales</taxon>
        <taxon>Treboniaceae</taxon>
        <taxon>Trebonia</taxon>
    </lineage>
</organism>
<name>A0A6P2BXR1_9ACTN</name>
<evidence type="ECO:0000313" key="3">
    <source>
        <dbReference type="Proteomes" id="UP000460272"/>
    </source>
</evidence>
<dbReference type="Proteomes" id="UP000460272">
    <property type="component" value="Unassembled WGS sequence"/>
</dbReference>
<dbReference type="AlphaFoldDB" id="A0A6P2BXR1"/>
<evidence type="ECO:0000313" key="2">
    <source>
        <dbReference type="EMBL" id="TVZ02975.1"/>
    </source>
</evidence>
<accession>A0A6P2BXR1</accession>
<keyword evidence="1" id="KW-0472">Membrane</keyword>
<keyword evidence="3" id="KW-1185">Reference proteome</keyword>
<evidence type="ECO:0000256" key="1">
    <source>
        <dbReference type="SAM" id="Phobius"/>
    </source>
</evidence>
<proteinExistence type="predicted"/>
<comment type="caution">
    <text evidence="2">The sequence shown here is derived from an EMBL/GenBank/DDBJ whole genome shotgun (WGS) entry which is preliminary data.</text>
</comment>
<feature type="transmembrane region" description="Helical" evidence="1">
    <location>
        <begin position="37"/>
        <end position="56"/>
    </location>
</feature>
<keyword evidence="1" id="KW-0812">Transmembrane</keyword>
<dbReference type="EMBL" id="RPFW01000004">
    <property type="protein sequence ID" value="TVZ02975.1"/>
    <property type="molecule type" value="Genomic_DNA"/>
</dbReference>
<keyword evidence="1" id="KW-1133">Transmembrane helix</keyword>
<feature type="transmembrane region" description="Helical" evidence="1">
    <location>
        <begin position="62"/>
        <end position="83"/>
    </location>
</feature>
<dbReference type="RefSeq" id="WP_145855294.1">
    <property type="nucleotide sequence ID" value="NZ_RPFW01000004.1"/>
</dbReference>